<feature type="transmembrane region" description="Helical" evidence="1">
    <location>
        <begin position="140"/>
        <end position="157"/>
    </location>
</feature>
<dbReference type="EMBL" id="SJLL01000136">
    <property type="protein sequence ID" value="TYK97853.1"/>
    <property type="molecule type" value="Genomic_DNA"/>
</dbReference>
<dbReference type="OrthoDB" id="7452696at2"/>
<keyword evidence="1" id="KW-0812">Transmembrane</keyword>
<evidence type="ECO:0000256" key="1">
    <source>
        <dbReference type="SAM" id="Phobius"/>
    </source>
</evidence>
<dbReference type="AlphaFoldDB" id="A0A5S4TSL8"/>
<evidence type="ECO:0000313" key="4">
    <source>
        <dbReference type="Proteomes" id="UP000324058"/>
    </source>
</evidence>
<dbReference type="InterPro" id="IPR013424">
    <property type="entry name" value="Ice-binding_C"/>
</dbReference>
<evidence type="ECO:0000313" key="3">
    <source>
        <dbReference type="EMBL" id="TYK97853.1"/>
    </source>
</evidence>
<keyword evidence="1" id="KW-1133">Transmembrane helix</keyword>
<dbReference type="Pfam" id="PF07589">
    <property type="entry name" value="PEP-CTERM"/>
    <property type="match status" value="1"/>
</dbReference>
<evidence type="ECO:0000259" key="2">
    <source>
        <dbReference type="Pfam" id="PF07589"/>
    </source>
</evidence>
<protein>
    <submittedName>
        <fullName evidence="3">PEP-CTERM sorting domain-containing protein</fullName>
    </submittedName>
</protein>
<organism evidence="3 4">
    <name type="scientific">Streptococcus pyogenes</name>
    <dbReference type="NCBI Taxonomy" id="1314"/>
    <lineage>
        <taxon>Bacteria</taxon>
        <taxon>Bacillati</taxon>
        <taxon>Bacillota</taxon>
        <taxon>Bacilli</taxon>
        <taxon>Lactobacillales</taxon>
        <taxon>Streptococcaceae</taxon>
        <taxon>Streptococcus</taxon>
    </lineage>
</organism>
<keyword evidence="1" id="KW-0472">Membrane</keyword>
<dbReference type="NCBIfam" id="NF035944">
    <property type="entry name" value="PEPxxWA-CTERM"/>
    <property type="match status" value="1"/>
</dbReference>
<name>A0A5S4TSL8_STRPY</name>
<reference evidence="3 4" key="1">
    <citation type="submission" date="2019-02" db="EMBL/GenBank/DDBJ databases">
        <title>Novel genomic isolates of S. pyogenes and S. dysgalactiae subsp. equisimilis associated to necrotising fasciitis (NSTI).</title>
        <authorList>
            <person name="Barrantes I."/>
        </authorList>
    </citation>
    <scope>NUCLEOTIDE SEQUENCE [LARGE SCALE GENOMIC DNA]</scope>
    <source>
        <strain evidence="3 4">SPY2028</strain>
    </source>
</reference>
<comment type="caution">
    <text evidence="3">The sequence shown here is derived from an EMBL/GenBank/DDBJ whole genome shotgun (WGS) entry which is preliminary data.</text>
</comment>
<dbReference type="Proteomes" id="UP000324058">
    <property type="component" value="Unassembled WGS sequence"/>
</dbReference>
<feature type="domain" description="Ice-binding protein C-terminal" evidence="2">
    <location>
        <begin position="135"/>
        <end position="160"/>
    </location>
</feature>
<gene>
    <name evidence="3" type="ORF">E0F66_10570</name>
</gene>
<proteinExistence type="predicted"/>
<sequence length="166" mass="17257">MGFQYYSYGGAYSGPGSPSTLTLPGGSAQFFNYFTVSASGNQITFTYLSDTTWSPSGTSYNSNGVVIDNGALLTAGAGLPAFTSVTLDPSSILTGSTFNASDVTFDSTHIGTAWANLTFNTGDTVILDVNSTVSSVPEPSTWAMMIIGFAALGFVAYRRRDSSALA</sequence>
<accession>A0A5S4TSL8</accession>
<dbReference type="NCBIfam" id="TIGR02595">
    <property type="entry name" value="PEP_CTERM"/>
    <property type="match status" value="1"/>
</dbReference>